<dbReference type="GO" id="GO:0016301">
    <property type="term" value="F:kinase activity"/>
    <property type="evidence" value="ECO:0007669"/>
    <property type="project" value="InterPro"/>
</dbReference>
<dbReference type="InterPro" id="IPR051549">
    <property type="entry name" value="PEP_Utilizing_Enz"/>
</dbReference>
<evidence type="ECO:0000256" key="1">
    <source>
        <dbReference type="SAM" id="MobiDB-lite"/>
    </source>
</evidence>
<accession>A0A4Z0WIA6</accession>
<feature type="domain" description="Pyruvate phosphate dikinase AMP/ATP-binding" evidence="3">
    <location>
        <begin position="75"/>
        <end position="200"/>
    </location>
</feature>
<dbReference type="EMBL" id="SRMF01000001">
    <property type="protein sequence ID" value="TGG95506.1"/>
    <property type="molecule type" value="Genomic_DNA"/>
</dbReference>
<dbReference type="SUPFAM" id="SSF52009">
    <property type="entry name" value="Phosphohistidine domain"/>
    <property type="match status" value="1"/>
</dbReference>
<dbReference type="Pfam" id="PF01326">
    <property type="entry name" value="PPDK_N"/>
    <property type="match status" value="2"/>
</dbReference>
<evidence type="ECO:0000259" key="3">
    <source>
        <dbReference type="Pfam" id="PF01326"/>
    </source>
</evidence>
<dbReference type="Gene3D" id="3.50.30.10">
    <property type="entry name" value="Phosphohistidine domain"/>
    <property type="match status" value="1"/>
</dbReference>
<dbReference type="InterPro" id="IPR008279">
    <property type="entry name" value="PEP-util_enz_mobile_dom"/>
</dbReference>
<gene>
    <name evidence="4" type="ORF">E4656_03550</name>
</gene>
<dbReference type="GO" id="GO:0005524">
    <property type="term" value="F:ATP binding"/>
    <property type="evidence" value="ECO:0007669"/>
    <property type="project" value="InterPro"/>
</dbReference>
<dbReference type="RefSeq" id="WP_135481230.1">
    <property type="nucleotide sequence ID" value="NZ_SRMF01000001.1"/>
</dbReference>
<organism evidence="4 5">
    <name type="scientific">Natronospirillum operosum</name>
    <dbReference type="NCBI Taxonomy" id="2759953"/>
    <lineage>
        <taxon>Bacteria</taxon>
        <taxon>Pseudomonadati</taxon>
        <taxon>Pseudomonadota</taxon>
        <taxon>Gammaproteobacteria</taxon>
        <taxon>Oceanospirillales</taxon>
        <taxon>Natronospirillaceae</taxon>
        <taxon>Natronospirillum</taxon>
    </lineage>
</organism>
<dbReference type="PANTHER" id="PTHR43615">
    <property type="entry name" value="PHOSPHOENOLPYRUVATE SYNTHASE-RELATED"/>
    <property type="match status" value="1"/>
</dbReference>
<dbReference type="PANTHER" id="PTHR43615:SF1">
    <property type="entry name" value="PPDK_N DOMAIN-CONTAINING PROTEIN"/>
    <property type="match status" value="1"/>
</dbReference>
<keyword evidence="5" id="KW-1185">Reference proteome</keyword>
<evidence type="ECO:0000313" key="5">
    <source>
        <dbReference type="Proteomes" id="UP000297475"/>
    </source>
</evidence>
<proteinExistence type="predicted"/>
<evidence type="ECO:0000313" key="4">
    <source>
        <dbReference type="EMBL" id="TGG95506.1"/>
    </source>
</evidence>
<evidence type="ECO:0000259" key="2">
    <source>
        <dbReference type="Pfam" id="PF00391"/>
    </source>
</evidence>
<dbReference type="Gene3D" id="3.30.470.20">
    <property type="entry name" value="ATP-grasp fold, B domain"/>
    <property type="match status" value="1"/>
</dbReference>
<dbReference type="AlphaFoldDB" id="A0A4Z0WIA6"/>
<dbReference type="InterPro" id="IPR013815">
    <property type="entry name" value="ATP_grasp_subdomain_1"/>
</dbReference>
<sequence length="862" mass="94549">MALRKSGAAGSKTSARICHAGKAPADRLGGKGRSLQALAHDFPIPDWFALIPVAGDQSDKLVVPDLKAALKRLDGGQGPYAVRSSALDEDGSAHSFAGQLESHLNVTAEDVAAAVESVWASAREQRARSYRQLRGLDGETDLPTVLVQRMVPAEWAGVAFSADPVSGRRDQVVVAGLDGLGEALVSGERSGETVVFAGTDLQGAPVQADPDLRMPLEVARAAAEFAIRAEHLTGRPQDIEWAWAEGQLWLLQSRPVTTLTNLPDPDGAPVLWDNSNIAESYSGVTTPMTFSFARYVYAGVYREFCRLLRVPDAVIRDGHEAFDNLLGLVRGRIYYNLLNWYRCLAMLPGFRFNGPMMEKMMGVDEALPDELMAQVQVPASGRWRRWGDLLRLLSSLSAMGFRLFRLPRDIRRFHVRLDTALAADASSLQRQRPDQLVAHYRDLERQLLARWDAPLVNDFFAMIFHGLLEKLCARWLPNAAEQQLHNELLAGDTAIISTEPATRVAALADQARSAPVLVRALRQDSVPDIRALLNDHPEFKAEVTAYLQRFGDRCVEELKLESRTLNEDPLPLFRAIGTRAAAPERTDISDPGALRRQAEQAVAKHLRGRPLRRWLFQRVLGQARARVRERENLRFERTRLFGRVRQILLELGKRLYALDRLDAPEDVFYLELEEVLGFVEGHATSTDLKGLAALRKTEFAACREGPAPADRFMTRGAVHVGHSYERAMPAADEDMTADLSGTGCCAGVVRGPVRVVTDPRAATLEPGEILVAERTDPGWILLLSAATGVIVEHGSLLSHAAIVTRELGVPSVVAVPGATRLLVTGEWVELNGATGAIRRLAAEESTSDSGQGEPADTTEEKA</sequence>
<dbReference type="Pfam" id="PF00391">
    <property type="entry name" value="PEP-utilizers"/>
    <property type="match status" value="1"/>
</dbReference>
<protein>
    <submittedName>
        <fullName evidence="4">Phosphoenolpyruvate synthase</fullName>
    </submittedName>
</protein>
<dbReference type="InterPro" id="IPR036637">
    <property type="entry name" value="Phosphohistidine_dom_sf"/>
</dbReference>
<name>A0A4Z0WIA6_9GAMM</name>
<dbReference type="OrthoDB" id="9765468at2"/>
<keyword evidence="4" id="KW-0670">Pyruvate</keyword>
<feature type="domain" description="Pyruvate phosphate dikinase AMP/ATP-binding" evidence="3">
    <location>
        <begin position="219"/>
        <end position="260"/>
    </location>
</feature>
<reference evidence="4 5" key="1">
    <citation type="submission" date="2019-04" db="EMBL/GenBank/DDBJ databases">
        <title>Natronospirillum operosus gen. nov., sp. nov., a haloalkaliphilic satellite isolated from decaying biomass of laboratory culture of cyanobacterium Geitlerinema sp. and proposal of Natronospirillaceae fam. nov. and Saccharospirillaceae fam. nov.</title>
        <authorList>
            <person name="Kevbrin V."/>
            <person name="Boltyanskaya Y."/>
            <person name="Koziaeva V."/>
            <person name="Grouzdev D.S."/>
            <person name="Park M."/>
            <person name="Cho J."/>
        </authorList>
    </citation>
    <scope>NUCLEOTIDE SEQUENCE [LARGE SCALE GENOMIC DNA]</scope>
    <source>
        <strain evidence="4 5">G-116</strain>
    </source>
</reference>
<feature type="domain" description="PEP-utilising enzyme mobile" evidence="2">
    <location>
        <begin position="765"/>
        <end position="835"/>
    </location>
</feature>
<feature type="region of interest" description="Disordered" evidence="1">
    <location>
        <begin position="840"/>
        <end position="862"/>
    </location>
</feature>
<dbReference type="Gene3D" id="3.30.1490.20">
    <property type="entry name" value="ATP-grasp fold, A domain"/>
    <property type="match status" value="1"/>
</dbReference>
<dbReference type="Proteomes" id="UP000297475">
    <property type="component" value="Unassembled WGS sequence"/>
</dbReference>
<dbReference type="SUPFAM" id="SSF56059">
    <property type="entry name" value="Glutathione synthetase ATP-binding domain-like"/>
    <property type="match status" value="1"/>
</dbReference>
<comment type="caution">
    <text evidence="4">The sequence shown here is derived from an EMBL/GenBank/DDBJ whole genome shotgun (WGS) entry which is preliminary data.</text>
</comment>
<dbReference type="InterPro" id="IPR002192">
    <property type="entry name" value="PPDK_AMP/ATP-bd"/>
</dbReference>